<evidence type="ECO:0000256" key="1">
    <source>
        <dbReference type="ARBA" id="ARBA00004610"/>
    </source>
</evidence>
<dbReference type="STRING" id="166423.A0A0M9A171"/>
<keyword evidence="5 12" id="KW-0812">Transmembrane</keyword>
<comment type="subcellular location">
    <subcellularLocation>
        <location evidence="1">Cell junction</location>
        <location evidence="1">Gap junction</location>
    </subcellularLocation>
    <subcellularLocation>
        <location evidence="2 12">Cell membrane</location>
        <topology evidence="2 12">Multi-pass membrane protein</topology>
    </subcellularLocation>
</comment>
<reference evidence="14 15" key="1">
    <citation type="submission" date="2015-07" db="EMBL/GenBank/DDBJ databases">
        <title>The genome of Melipona quadrifasciata.</title>
        <authorList>
            <person name="Pan H."/>
            <person name="Kapheim K."/>
        </authorList>
    </citation>
    <scope>NUCLEOTIDE SEQUENCE [LARGE SCALE GENOMIC DNA]</scope>
    <source>
        <strain evidence="14">0111107301</strain>
        <tissue evidence="14">Whole body</tissue>
    </source>
</reference>
<dbReference type="Proteomes" id="UP000053105">
    <property type="component" value="Unassembled WGS sequence"/>
</dbReference>
<evidence type="ECO:0000256" key="4">
    <source>
        <dbReference type="ARBA" id="ARBA00022475"/>
    </source>
</evidence>
<gene>
    <name evidence="12" type="primary">inx</name>
    <name evidence="14" type="ORF">WN51_13394</name>
</gene>
<comment type="caution">
    <text evidence="12">Lacks conserved residue(s) required for the propagation of feature annotation.</text>
</comment>
<keyword evidence="3 12" id="KW-0813">Transport</keyword>
<evidence type="ECO:0000256" key="12">
    <source>
        <dbReference type="RuleBase" id="RU010713"/>
    </source>
</evidence>
<keyword evidence="8 12" id="KW-1133">Transmembrane helix</keyword>
<keyword evidence="10 12" id="KW-0472">Membrane</keyword>
<comment type="function">
    <text evidence="12">Structural component of the gap junctions.</text>
</comment>
<dbReference type="PRINTS" id="PR01262">
    <property type="entry name" value="INNEXIN"/>
</dbReference>
<organism evidence="14 15">
    <name type="scientific">Melipona quadrifasciata</name>
    <dbReference type="NCBI Taxonomy" id="166423"/>
    <lineage>
        <taxon>Eukaryota</taxon>
        <taxon>Metazoa</taxon>
        <taxon>Ecdysozoa</taxon>
        <taxon>Arthropoda</taxon>
        <taxon>Hexapoda</taxon>
        <taxon>Insecta</taxon>
        <taxon>Pterygota</taxon>
        <taxon>Neoptera</taxon>
        <taxon>Endopterygota</taxon>
        <taxon>Hymenoptera</taxon>
        <taxon>Apocrita</taxon>
        <taxon>Aculeata</taxon>
        <taxon>Apoidea</taxon>
        <taxon>Anthophila</taxon>
        <taxon>Apidae</taxon>
        <taxon>Melipona</taxon>
    </lineage>
</organism>
<dbReference type="PANTHER" id="PTHR11893">
    <property type="entry name" value="INNEXIN"/>
    <property type="match status" value="1"/>
</dbReference>
<dbReference type="GO" id="GO:0005886">
    <property type="term" value="C:plasma membrane"/>
    <property type="evidence" value="ECO:0007669"/>
    <property type="project" value="UniProtKB-SubCell"/>
</dbReference>
<protein>
    <recommendedName>
        <fullName evidence="12">Innexin</fullName>
    </recommendedName>
</protein>
<feature type="transmembrane region" description="Helical" evidence="12">
    <location>
        <begin position="245"/>
        <end position="273"/>
    </location>
</feature>
<evidence type="ECO:0000256" key="3">
    <source>
        <dbReference type="ARBA" id="ARBA00022448"/>
    </source>
</evidence>
<dbReference type="Pfam" id="PF00876">
    <property type="entry name" value="Innexin"/>
    <property type="match status" value="1"/>
</dbReference>
<keyword evidence="4" id="KW-1003">Cell membrane</keyword>
<feature type="transmembrane region" description="Helical" evidence="12">
    <location>
        <begin position="166"/>
        <end position="187"/>
    </location>
</feature>
<sequence>MIFRAHYRITCAILFACCIIVSASNLIGDPIHCLSEGGVPENVINTYCWITYTFTLPQNIGKPVGTHVAHPGLGNDIGEKRYHSYYQWVPFMLFFQGVLFYMPHWIWKQWEEGKVRMISEGMRGASMDNKSERQAKSHRLAKYVCDTLHLHNTYAAGYFFCEALNFVNVVGNIFFVDTFLGGAFLSYGTDVLKFSNMNQEQRTDPMVEVFPRVTKCTFHKFGASGTIQKFDALCVLALNILNEKIYIFLWFWFIILAVLSGVALLYSMAVVLLPSTRETIIKKRFKFGTSNSASALVRATQVGDFLLLHLLGQNMNVMMFNEVLDEICRQLNVGSTSGASPTSNIEINTSISKVTNSQKSSYVFYIYEYSNGLEYSIYSTYNRTGRSSVKSGSDHFDKDISSLLDPPDANHQVIIQKLKKEDFFASRTVEKESIPGKLQIGILFRMHVQRKEKGKRKIELSRDGCFYESEKGNFDRAS</sequence>
<feature type="transmembrane region" description="Helical" evidence="12">
    <location>
        <begin position="85"/>
        <end position="107"/>
    </location>
</feature>
<keyword evidence="9 12" id="KW-0406">Ion transport</keyword>
<evidence type="ECO:0000256" key="9">
    <source>
        <dbReference type="ARBA" id="ARBA00023065"/>
    </source>
</evidence>
<proteinExistence type="inferred from homology"/>
<dbReference type="EMBL" id="KQ435774">
    <property type="protein sequence ID" value="KOX75087.1"/>
    <property type="molecule type" value="Genomic_DNA"/>
</dbReference>
<dbReference type="GO" id="GO:0005243">
    <property type="term" value="F:gap junction channel activity"/>
    <property type="evidence" value="ECO:0007669"/>
    <property type="project" value="TreeGrafter"/>
</dbReference>
<keyword evidence="6" id="KW-0303">Gap junction</keyword>
<feature type="signal peptide" evidence="13">
    <location>
        <begin position="1"/>
        <end position="23"/>
    </location>
</feature>
<evidence type="ECO:0000256" key="6">
    <source>
        <dbReference type="ARBA" id="ARBA00022868"/>
    </source>
</evidence>
<evidence type="ECO:0000256" key="2">
    <source>
        <dbReference type="ARBA" id="ARBA00004651"/>
    </source>
</evidence>
<dbReference type="GO" id="GO:0005921">
    <property type="term" value="C:gap junction"/>
    <property type="evidence" value="ECO:0007669"/>
    <property type="project" value="UniProtKB-SubCell"/>
</dbReference>
<evidence type="ECO:0000256" key="13">
    <source>
        <dbReference type="SAM" id="SignalP"/>
    </source>
</evidence>
<evidence type="ECO:0000256" key="7">
    <source>
        <dbReference type="ARBA" id="ARBA00022949"/>
    </source>
</evidence>
<keyword evidence="11 12" id="KW-0407">Ion channel</keyword>
<evidence type="ECO:0000313" key="14">
    <source>
        <dbReference type="EMBL" id="KOX75087.1"/>
    </source>
</evidence>
<evidence type="ECO:0000313" key="15">
    <source>
        <dbReference type="Proteomes" id="UP000053105"/>
    </source>
</evidence>
<dbReference type="GO" id="GO:0007602">
    <property type="term" value="P:phototransduction"/>
    <property type="evidence" value="ECO:0007669"/>
    <property type="project" value="TreeGrafter"/>
</dbReference>
<dbReference type="PROSITE" id="PS51013">
    <property type="entry name" value="PANNEXIN"/>
    <property type="match status" value="1"/>
</dbReference>
<feature type="chain" id="PRO_5005830957" description="Innexin" evidence="13">
    <location>
        <begin position="24"/>
        <end position="478"/>
    </location>
</feature>
<dbReference type="GO" id="GO:0034220">
    <property type="term" value="P:monoatomic ion transmembrane transport"/>
    <property type="evidence" value="ECO:0007669"/>
    <property type="project" value="UniProtKB-KW"/>
</dbReference>
<evidence type="ECO:0000256" key="5">
    <source>
        <dbReference type="ARBA" id="ARBA00022692"/>
    </source>
</evidence>
<name>A0A0M9A171_9HYME</name>
<dbReference type="PANTHER" id="PTHR11893:SF37">
    <property type="entry name" value="INNEXIN INX3"/>
    <property type="match status" value="1"/>
</dbReference>
<evidence type="ECO:0000256" key="8">
    <source>
        <dbReference type="ARBA" id="ARBA00022989"/>
    </source>
</evidence>
<dbReference type="AlphaFoldDB" id="A0A0M9A171"/>
<dbReference type="InterPro" id="IPR000990">
    <property type="entry name" value="Innexin"/>
</dbReference>
<accession>A0A0M9A171</accession>
<evidence type="ECO:0000256" key="11">
    <source>
        <dbReference type="ARBA" id="ARBA00023303"/>
    </source>
</evidence>
<comment type="similarity">
    <text evidence="12">Belongs to the pannexin family.</text>
</comment>
<dbReference type="OrthoDB" id="5867527at2759"/>
<keyword evidence="13" id="KW-0732">Signal</keyword>
<keyword evidence="7" id="KW-0965">Cell junction</keyword>
<evidence type="ECO:0000256" key="10">
    <source>
        <dbReference type="ARBA" id="ARBA00023136"/>
    </source>
</evidence>
<keyword evidence="15" id="KW-1185">Reference proteome</keyword>